<keyword evidence="17 24" id="KW-0472">Membrane</keyword>
<dbReference type="PANTHER" id="PTHR34299">
    <property type="entry name" value="DIACYLGLYCEROL KINASE"/>
    <property type="match status" value="1"/>
</dbReference>
<evidence type="ECO:0000256" key="13">
    <source>
        <dbReference type="ARBA" id="ARBA00022840"/>
    </source>
</evidence>
<keyword evidence="6" id="KW-0444">Lipid biosynthesis</keyword>
<evidence type="ECO:0000256" key="7">
    <source>
        <dbReference type="ARBA" id="ARBA00022519"/>
    </source>
</evidence>
<dbReference type="GO" id="GO:0005524">
    <property type="term" value="F:ATP binding"/>
    <property type="evidence" value="ECO:0007669"/>
    <property type="project" value="UniProtKB-KW"/>
</dbReference>
<keyword evidence="5" id="KW-1003">Cell membrane</keyword>
<feature type="binding site" evidence="23">
    <location>
        <position position="86"/>
    </location>
    <ligand>
        <name>a divalent metal cation</name>
        <dbReference type="ChEBI" id="CHEBI:60240"/>
    </ligand>
</feature>
<comment type="function">
    <text evidence="24">Catalyzes the ATP-dependent phosphorylation of sn-l,2-diacylglycerol (DAG) to phosphatidic acid. Involved in the recycling of diacylglycerol produced as a by-product during membrane-derived oligosaccharide (MDO) biosynthesis.</text>
</comment>
<dbReference type="InterPro" id="IPR036945">
    <property type="entry name" value="DAGK_sf"/>
</dbReference>
<keyword evidence="8 24" id="KW-0808">Transferase</keyword>
<dbReference type="EMBL" id="QJTK01000004">
    <property type="protein sequence ID" value="PYF10548.1"/>
    <property type="molecule type" value="Genomic_DNA"/>
</dbReference>
<keyword evidence="14 23" id="KW-0460">Magnesium</keyword>
<keyword evidence="15 24" id="KW-1133">Transmembrane helix</keyword>
<feature type="binding site" evidence="22">
    <location>
        <position position="27"/>
    </location>
    <ligand>
        <name>ATP</name>
        <dbReference type="ChEBI" id="CHEBI:30616"/>
    </ligand>
</feature>
<keyword evidence="26" id="KW-1185">Reference proteome</keyword>
<evidence type="ECO:0000256" key="2">
    <source>
        <dbReference type="ARBA" id="ARBA00005967"/>
    </source>
</evidence>
<evidence type="ECO:0000256" key="6">
    <source>
        <dbReference type="ARBA" id="ARBA00022516"/>
    </source>
</evidence>
<name>A0A318U294_9RHOB</name>
<dbReference type="InterPro" id="IPR000829">
    <property type="entry name" value="DAGK"/>
</dbReference>
<keyword evidence="18" id="KW-0594">Phospholipid biosynthesis</keyword>
<dbReference type="EC" id="2.7.1.107" evidence="3 24"/>
<keyword evidence="16 24" id="KW-0443">Lipid metabolism</keyword>
<keyword evidence="19 24" id="KW-1208">Phospholipid metabolism</keyword>
<evidence type="ECO:0000256" key="10">
    <source>
        <dbReference type="ARBA" id="ARBA00022723"/>
    </source>
</evidence>
<comment type="similarity">
    <text evidence="2 24">Belongs to the bacterial diacylglycerol kinase family.</text>
</comment>
<dbReference type="RefSeq" id="WP_110805062.1">
    <property type="nucleotide sequence ID" value="NZ_QJTK01000004.1"/>
</dbReference>
<dbReference type="Pfam" id="PF01219">
    <property type="entry name" value="DAGK_prokar"/>
    <property type="match status" value="1"/>
</dbReference>
<dbReference type="AlphaFoldDB" id="A0A318U294"/>
<dbReference type="GO" id="GO:0004143">
    <property type="term" value="F:ATP-dependent diacylglycerol kinase activity"/>
    <property type="evidence" value="ECO:0007669"/>
    <property type="project" value="UniProtKB-EC"/>
</dbReference>
<dbReference type="GO" id="GO:0005886">
    <property type="term" value="C:plasma membrane"/>
    <property type="evidence" value="ECO:0007669"/>
    <property type="project" value="UniProtKB-SubCell"/>
</dbReference>
<dbReference type="Gene3D" id="1.10.287.3610">
    <property type="match status" value="1"/>
</dbReference>
<dbReference type="InterPro" id="IPR033718">
    <property type="entry name" value="DAGK_prok"/>
</dbReference>
<proteinExistence type="inferred from homology"/>
<evidence type="ECO:0000256" key="11">
    <source>
        <dbReference type="ARBA" id="ARBA00022741"/>
    </source>
</evidence>
<dbReference type="PANTHER" id="PTHR34299:SF1">
    <property type="entry name" value="DIACYLGLYCEROL KINASE"/>
    <property type="match status" value="1"/>
</dbReference>
<sequence>MTKDDKPAPQVVPPRPGLGHLIDATGYSIAGMVRLMRETAARQELILGLAMLSLLAIFGAGAGHYVAYGVLFALMIAVEALNTAIEELTDRVSPEWSKAAKDAKDLGSLAVGLMVVCNLGFVGAVGLGLV</sequence>
<evidence type="ECO:0000256" key="19">
    <source>
        <dbReference type="ARBA" id="ARBA00023264"/>
    </source>
</evidence>
<keyword evidence="10 23" id="KW-0479">Metal-binding</keyword>
<feature type="binding site" evidence="22">
    <location>
        <position position="38"/>
    </location>
    <ligand>
        <name>ATP</name>
        <dbReference type="ChEBI" id="CHEBI:30616"/>
    </ligand>
</feature>
<evidence type="ECO:0000256" key="18">
    <source>
        <dbReference type="ARBA" id="ARBA00023209"/>
    </source>
</evidence>
<dbReference type="Proteomes" id="UP000247727">
    <property type="component" value="Unassembled WGS sequence"/>
</dbReference>
<evidence type="ECO:0000256" key="21">
    <source>
        <dbReference type="PIRSR" id="PIRSR600829-2"/>
    </source>
</evidence>
<evidence type="ECO:0000256" key="12">
    <source>
        <dbReference type="ARBA" id="ARBA00022777"/>
    </source>
</evidence>
<evidence type="ECO:0000256" key="23">
    <source>
        <dbReference type="PIRSR" id="PIRSR600829-4"/>
    </source>
</evidence>
<comment type="catalytic activity">
    <reaction evidence="24">
        <text>a 1,2-diacyl-sn-glycerol + ATP = a 1,2-diacyl-sn-glycero-3-phosphate + ADP + H(+)</text>
        <dbReference type="Rhea" id="RHEA:10272"/>
        <dbReference type="ChEBI" id="CHEBI:15378"/>
        <dbReference type="ChEBI" id="CHEBI:17815"/>
        <dbReference type="ChEBI" id="CHEBI:30616"/>
        <dbReference type="ChEBI" id="CHEBI:58608"/>
        <dbReference type="ChEBI" id="CHEBI:456216"/>
        <dbReference type="EC" id="2.7.1.107"/>
    </reaction>
</comment>
<feature type="binding site" evidence="21">
    <location>
        <begin position="40"/>
        <end position="44"/>
    </location>
    <ligand>
        <name>substrate</name>
    </ligand>
</feature>
<evidence type="ECO:0000256" key="3">
    <source>
        <dbReference type="ARBA" id="ARBA00012133"/>
    </source>
</evidence>
<dbReference type="CDD" id="cd14264">
    <property type="entry name" value="DAGK_IM"/>
    <property type="match status" value="1"/>
</dbReference>
<comment type="caution">
    <text evidence="25">The sequence shown here is derived from an EMBL/GenBank/DDBJ whole genome shotgun (WGS) entry which is preliminary data.</text>
</comment>
<comment type="subcellular location">
    <subcellularLocation>
        <location evidence="1 24">Cell inner membrane</location>
        <topology evidence="1 24">Multi-pass membrane protein</topology>
    </subcellularLocation>
</comment>
<evidence type="ECO:0000256" key="15">
    <source>
        <dbReference type="ARBA" id="ARBA00022989"/>
    </source>
</evidence>
<feature type="transmembrane region" description="Helical" evidence="24">
    <location>
        <begin position="44"/>
        <end position="60"/>
    </location>
</feature>
<keyword evidence="7 24" id="KW-0997">Cell inner membrane</keyword>
<feature type="binding site" evidence="22">
    <location>
        <position position="86"/>
    </location>
    <ligand>
        <name>ATP</name>
        <dbReference type="ChEBI" id="CHEBI:30616"/>
    </ligand>
</feature>
<evidence type="ECO:0000256" key="24">
    <source>
        <dbReference type="RuleBase" id="RU363065"/>
    </source>
</evidence>
<dbReference type="OrthoDB" id="9796011at2"/>
<evidence type="ECO:0000256" key="5">
    <source>
        <dbReference type="ARBA" id="ARBA00022475"/>
    </source>
</evidence>
<accession>A0A318U294</accession>
<feature type="binding site" evidence="21">
    <location>
        <position position="108"/>
    </location>
    <ligand>
        <name>substrate</name>
    </ligand>
</feature>
<evidence type="ECO:0000256" key="14">
    <source>
        <dbReference type="ARBA" id="ARBA00022842"/>
    </source>
</evidence>
<feature type="transmembrane region" description="Helical" evidence="24">
    <location>
        <begin position="106"/>
        <end position="129"/>
    </location>
</feature>
<reference evidence="25 26" key="1">
    <citation type="submission" date="2018-06" db="EMBL/GenBank/DDBJ databases">
        <title>Genomic Encyclopedia of Type Strains, Phase III (KMG-III): the genomes of soil and plant-associated and newly described type strains.</title>
        <authorList>
            <person name="Whitman W."/>
        </authorList>
    </citation>
    <scope>NUCLEOTIDE SEQUENCE [LARGE SCALE GENOMIC DNA]</scope>
    <source>
        <strain evidence="25 26">JA737</strain>
    </source>
</reference>
<evidence type="ECO:0000256" key="20">
    <source>
        <dbReference type="PIRSR" id="PIRSR600829-1"/>
    </source>
</evidence>
<organism evidence="25 26">
    <name type="scientific">Rhodobacter viridis</name>
    <dbReference type="NCBI Taxonomy" id="1054202"/>
    <lineage>
        <taxon>Bacteria</taxon>
        <taxon>Pseudomonadati</taxon>
        <taxon>Pseudomonadota</taxon>
        <taxon>Alphaproteobacteria</taxon>
        <taxon>Rhodobacterales</taxon>
        <taxon>Rhodobacter group</taxon>
        <taxon>Rhodobacter</taxon>
    </lineage>
</organism>
<evidence type="ECO:0000313" key="26">
    <source>
        <dbReference type="Proteomes" id="UP000247727"/>
    </source>
</evidence>
<protein>
    <recommendedName>
        <fullName evidence="4 24">Diacylglycerol kinase</fullName>
        <ecNumber evidence="3 24">2.7.1.107</ecNumber>
    </recommendedName>
</protein>
<comment type="cofactor">
    <cofactor evidence="23">
        <name>Mg(2+)</name>
        <dbReference type="ChEBI" id="CHEBI:18420"/>
    </cofactor>
    <text evidence="23">Mn(2+), Zn(2+), Cd(2+) and Co(2+) support activity to lesser extents.</text>
</comment>
<evidence type="ECO:0000256" key="17">
    <source>
        <dbReference type="ARBA" id="ARBA00023136"/>
    </source>
</evidence>
<feature type="active site" description="Proton acceptor" evidence="20">
    <location>
        <position position="79"/>
    </location>
</feature>
<feature type="binding site" evidence="21">
    <location>
        <position position="79"/>
    </location>
    <ligand>
        <name>substrate</name>
    </ligand>
</feature>
<feature type="binding site" evidence="23">
    <location>
        <position position="38"/>
    </location>
    <ligand>
        <name>a divalent metal cation</name>
        <dbReference type="ChEBI" id="CHEBI:60240"/>
    </ligand>
</feature>
<keyword evidence="11 22" id="KW-0547">Nucleotide-binding</keyword>
<evidence type="ECO:0000256" key="8">
    <source>
        <dbReference type="ARBA" id="ARBA00022679"/>
    </source>
</evidence>
<gene>
    <name evidence="25" type="ORF">C8J30_10427</name>
</gene>
<keyword evidence="9 24" id="KW-0812">Transmembrane</keyword>
<dbReference type="GO" id="GO:0046872">
    <property type="term" value="F:metal ion binding"/>
    <property type="evidence" value="ECO:0007669"/>
    <property type="project" value="UniProtKB-KW"/>
</dbReference>
<evidence type="ECO:0000256" key="1">
    <source>
        <dbReference type="ARBA" id="ARBA00004429"/>
    </source>
</evidence>
<keyword evidence="13 22" id="KW-0067">ATP-binding</keyword>
<comment type="caution">
    <text evidence="24">Lacks conserved residue(s) required for the propagation of feature annotation.</text>
</comment>
<keyword evidence="12 24" id="KW-0418">Kinase</keyword>
<evidence type="ECO:0000256" key="16">
    <source>
        <dbReference type="ARBA" id="ARBA00023098"/>
    </source>
</evidence>
<evidence type="ECO:0000256" key="4">
    <source>
        <dbReference type="ARBA" id="ARBA00017575"/>
    </source>
</evidence>
<evidence type="ECO:0000313" key="25">
    <source>
        <dbReference type="EMBL" id="PYF10548.1"/>
    </source>
</evidence>
<feature type="binding site" evidence="22">
    <location>
        <begin position="104"/>
        <end position="105"/>
    </location>
    <ligand>
        <name>ATP</name>
        <dbReference type="ChEBI" id="CHEBI:30616"/>
    </ligand>
</feature>
<evidence type="ECO:0000256" key="22">
    <source>
        <dbReference type="PIRSR" id="PIRSR600829-3"/>
    </source>
</evidence>
<dbReference type="GO" id="GO:0006654">
    <property type="term" value="P:phosphatidic acid biosynthetic process"/>
    <property type="evidence" value="ECO:0007669"/>
    <property type="project" value="InterPro"/>
</dbReference>
<evidence type="ECO:0000256" key="9">
    <source>
        <dbReference type="ARBA" id="ARBA00022692"/>
    </source>
</evidence>